<proteinExistence type="predicted"/>
<reference evidence="2" key="1">
    <citation type="submission" date="2020-01" db="EMBL/GenBank/DDBJ databases">
        <authorList>
            <person name="Mishra B."/>
        </authorList>
    </citation>
    <scope>NUCLEOTIDE SEQUENCE [LARGE SCALE GENOMIC DNA]</scope>
</reference>
<comment type="caution">
    <text evidence="2">The sequence shown here is derived from an EMBL/GenBank/DDBJ whole genome shotgun (WGS) entry which is preliminary data.</text>
</comment>
<name>A0A6D2IGY2_9BRAS</name>
<evidence type="ECO:0000313" key="3">
    <source>
        <dbReference type="Proteomes" id="UP000467841"/>
    </source>
</evidence>
<dbReference type="OrthoDB" id="1055267at2759"/>
<feature type="region of interest" description="Disordered" evidence="1">
    <location>
        <begin position="1"/>
        <end position="20"/>
    </location>
</feature>
<dbReference type="EMBL" id="CACVBM020001052">
    <property type="protein sequence ID" value="CAA7026830.1"/>
    <property type="molecule type" value="Genomic_DNA"/>
</dbReference>
<keyword evidence="3" id="KW-1185">Reference proteome</keyword>
<dbReference type="Proteomes" id="UP000467841">
    <property type="component" value="Unassembled WGS sequence"/>
</dbReference>
<sequence>MAGKTEDISDAKEVEDRKSEGISGKKIFRNEDFSVVVEGGQLRDPYYDTGVKKEDLDCGERPTLVFWNLIKCPIPPDTLPSVKPTIRSVLHGMGLHGSLRIYGYGDKSLLDRKDVFWEAEISYGVEREQLPDADLEDVLKNGGIGDPSEIYLDVLMITEQTCDLPAILMVIPKPDKNSELHRVLECLHSRDHDVLLVDPPVGDSGGQFLESAESLVGVIEGLHGERDPITKPYCVCTYSC</sequence>
<organism evidence="2 3">
    <name type="scientific">Microthlaspi erraticum</name>
    <dbReference type="NCBI Taxonomy" id="1685480"/>
    <lineage>
        <taxon>Eukaryota</taxon>
        <taxon>Viridiplantae</taxon>
        <taxon>Streptophyta</taxon>
        <taxon>Embryophyta</taxon>
        <taxon>Tracheophyta</taxon>
        <taxon>Spermatophyta</taxon>
        <taxon>Magnoliopsida</taxon>
        <taxon>eudicotyledons</taxon>
        <taxon>Gunneridae</taxon>
        <taxon>Pentapetalae</taxon>
        <taxon>rosids</taxon>
        <taxon>malvids</taxon>
        <taxon>Brassicales</taxon>
        <taxon>Brassicaceae</taxon>
        <taxon>Coluteocarpeae</taxon>
        <taxon>Microthlaspi</taxon>
    </lineage>
</organism>
<gene>
    <name evidence="2" type="ORF">MERR_LOCUS14065</name>
</gene>
<protein>
    <recommendedName>
        <fullName evidence="4">NYN domain-containing protein</fullName>
    </recommendedName>
</protein>
<evidence type="ECO:0008006" key="4">
    <source>
        <dbReference type="Google" id="ProtNLM"/>
    </source>
</evidence>
<dbReference type="AlphaFoldDB" id="A0A6D2IGY2"/>
<evidence type="ECO:0000256" key="1">
    <source>
        <dbReference type="SAM" id="MobiDB-lite"/>
    </source>
</evidence>
<evidence type="ECO:0000313" key="2">
    <source>
        <dbReference type="EMBL" id="CAA7026830.1"/>
    </source>
</evidence>
<accession>A0A6D2IGY2</accession>